<name>A0ABD0L429_9CAEN</name>
<comment type="caution">
    <text evidence="1">The sequence shown here is derived from an EMBL/GenBank/DDBJ whole genome shotgun (WGS) entry which is preliminary data.</text>
</comment>
<gene>
    <name evidence="1" type="ORF">BaRGS_00014543</name>
</gene>
<accession>A0ABD0L429</accession>
<organism evidence="1 2">
    <name type="scientific">Batillaria attramentaria</name>
    <dbReference type="NCBI Taxonomy" id="370345"/>
    <lineage>
        <taxon>Eukaryota</taxon>
        <taxon>Metazoa</taxon>
        <taxon>Spiralia</taxon>
        <taxon>Lophotrochozoa</taxon>
        <taxon>Mollusca</taxon>
        <taxon>Gastropoda</taxon>
        <taxon>Caenogastropoda</taxon>
        <taxon>Sorbeoconcha</taxon>
        <taxon>Cerithioidea</taxon>
        <taxon>Batillariidae</taxon>
        <taxon>Batillaria</taxon>
    </lineage>
</organism>
<dbReference type="AlphaFoldDB" id="A0ABD0L429"/>
<evidence type="ECO:0000313" key="1">
    <source>
        <dbReference type="EMBL" id="KAK7494261.1"/>
    </source>
</evidence>
<protein>
    <submittedName>
        <fullName evidence="1">Uncharacterized protein</fullName>
    </submittedName>
</protein>
<sequence>MSTLRGAAHDTITGSCRLSNGTYNLTDREGDDPSTYEVVGICPRRLQAVMELILSNDGSVQVCYSPRLSGFPISAGGLVSSTLCTAPCGVEV</sequence>
<dbReference type="Proteomes" id="UP001519460">
    <property type="component" value="Unassembled WGS sequence"/>
</dbReference>
<reference evidence="1 2" key="1">
    <citation type="journal article" date="2023" name="Sci. Data">
        <title>Genome assembly of the Korean intertidal mud-creeper Batillaria attramentaria.</title>
        <authorList>
            <person name="Patra A.K."/>
            <person name="Ho P.T."/>
            <person name="Jun S."/>
            <person name="Lee S.J."/>
            <person name="Kim Y."/>
            <person name="Won Y.J."/>
        </authorList>
    </citation>
    <scope>NUCLEOTIDE SEQUENCE [LARGE SCALE GENOMIC DNA]</scope>
    <source>
        <strain evidence="1">Wonlab-2016</strain>
    </source>
</reference>
<evidence type="ECO:0000313" key="2">
    <source>
        <dbReference type="Proteomes" id="UP001519460"/>
    </source>
</evidence>
<proteinExistence type="predicted"/>
<keyword evidence="2" id="KW-1185">Reference proteome</keyword>
<dbReference type="EMBL" id="JACVVK020000085">
    <property type="protein sequence ID" value="KAK7494261.1"/>
    <property type="molecule type" value="Genomic_DNA"/>
</dbReference>